<dbReference type="Proteomes" id="UP000188533">
    <property type="component" value="Unassembled WGS sequence"/>
</dbReference>
<evidence type="ECO:0000259" key="2">
    <source>
        <dbReference type="PROSITE" id="PS51762"/>
    </source>
</evidence>
<sequence>MHFLSGFLLSLPLASLAGHKSRSFGQNHRRAALKARNTTSTYVLEDYYQGQSFLNSSLWTFFDDTDPTAGLVNYQSSSDAQSKGLAYVQDDGTTVLAVDNTTTLTSGQYRDSVRIATTKSYNGGLFIADFYAMPYGCATWPAFWSVGPNWPDQGEIDIIEGVNLNTHNQLTLHSGADCAIESTLSSLVSGNSTIGNLQCASSASSNTGCTYIDNDARSYGQGFNQQGGGVYAMDWNTDAIKMWFFSRDDIPSDITEKSPNPSSWGEPAALFSNSACDIGSHFSEHTLTINTDVCGGWTESAFSSSGCSGTCADTVADPSNFDNARWKINYIATYQS</sequence>
<dbReference type="InterPro" id="IPR050546">
    <property type="entry name" value="Glycosyl_Hydrlase_16"/>
</dbReference>
<accession>A0A1Q3E008</accession>
<reference evidence="3 4" key="1">
    <citation type="submission" date="2016-08" db="EMBL/GenBank/DDBJ databases">
        <authorList>
            <consortium name="Lentinula edodes genome sequencing consortium"/>
            <person name="Sakamoto Y."/>
            <person name="Nakade K."/>
            <person name="Sato S."/>
            <person name="Yoshida Y."/>
            <person name="Miyazaki K."/>
            <person name="Natsume S."/>
            <person name="Konno N."/>
        </authorList>
    </citation>
    <scope>NUCLEOTIDE SEQUENCE [LARGE SCALE GENOMIC DNA]</scope>
    <source>
        <strain evidence="3 4">NBRC 111202</strain>
    </source>
</reference>
<dbReference type="Pfam" id="PF26113">
    <property type="entry name" value="GH16_XgeA"/>
    <property type="match status" value="1"/>
</dbReference>
<evidence type="ECO:0000256" key="1">
    <source>
        <dbReference type="SAM" id="SignalP"/>
    </source>
</evidence>
<dbReference type="PANTHER" id="PTHR10963:SF24">
    <property type="entry name" value="GLYCOSIDASE C21B10.07-RELATED"/>
    <property type="match status" value="1"/>
</dbReference>
<organism evidence="3 4">
    <name type="scientific">Lentinula edodes</name>
    <name type="common">Shiitake mushroom</name>
    <name type="synonym">Lentinus edodes</name>
    <dbReference type="NCBI Taxonomy" id="5353"/>
    <lineage>
        <taxon>Eukaryota</taxon>
        <taxon>Fungi</taxon>
        <taxon>Dikarya</taxon>
        <taxon>Basidiomycota</taxon>
        <taxon>Agaricomycotina</taxon>
        <taxon>Agaricomycetes</taxon>
        <taxon>Agaricomycetidae</taxon>
        <taxon>Agaricales</taxon>
        <taxon>Marasmiineae</taxon>
        <taxon>Omphalotaceae</taxon>
        <taxon>Lentinula</taxon>
    </lineage>
</organism>
<evidence type="ECO:0000313" key="3">
    <source>
        <dbReference type="EMBL" id="GAW00496.1"/>
    </source>
</evidence>
<protein>
    <submittedName>
        <fullName evidence="3">Glycoside hydrolase family 16 protein</fullName>
    </submittedName>
</protein>
<dbReference type="Gene3D" id="2.60.120.200">
    <property type="match status" value="1"/>
</dbReference>
<dbReference type="FunFam" id="2.60.120.200:FF:000179">
    <property type="entry name" value="Unplaced genomic scaffold supercont1.19, whole genome shotgun sequence"/>
    <property type="match status" value="1"/>
</dbReference>
<dbReference type="EMBL" id="BDGU01000031">
    <property type="protein sequence ID" value="GAW00496.1"/>
    <property type="molecule type" value="Genomic_DNA"/>
</dbReference>
<dbReference type="InterPro" id="IPR013320">
    <property type="entry name" value="ConA-like_dom_sf"/>
</dbReference>
<dbReference type="InterPro" id="IPR000757">
    <property type="entry name" value="Beta-glucanase-like"/>
</dbReference>
<gene>
    <name evidence="3" type="ORF">LENED_002020</name>
</gene>
<dbReference type="GO" id="GO:0004553">
    <property type="term" value="F:hydrolase activity, hydrolyzing O-glycosyl compounds"/>
    <property type="evidence" value="ECO:0007669"/>
    <property type="project" value="InterPro"/>
</dbReference>
<dbReference type="STRING" id="5353.A0A1Q3E008"/>
<reference evidence="3 4" key="2">
    <citation type="submission" date="2017-02" db="EMBL/GenBank/DDBJ databases">
        <title>A genome survey and senescence transcriptome analysis in Lentinula edodes.</title>
        <authorList>
            <person name="Sakamoto Y."/>
            <person name="Nakade K."/>
            <person name="Sato S."/>
            <person name="Yoshida Y."/>
            <person name="Miyazaki K."/>
            <person name="Natsume S."/>
            <person name="Konno N."/>
        </authorList>
    </citation>
    <scope>NUCLEOTIDE SEQUENCE [LARGE SCALE GENOMIC DNA]</scope>
    <source>
        <strain evidence="3 4">NBRC 111202</strain>
    </source>
</reference>
<dbReference type="PANTHER" id="PTHR10963">
    <property type="entry name" value="GLYCOSYL HYDROLASE-RELATED"/>
    <property type="match status" value="1"/>
</dbReference>
<dbReference type="CDD" id="cd02181">
    <property type="entry name" value="GH16_fungal_Lam16A_glucanase"/>
    <property type="match status" value="1"/>
</dbReference>
<dbReference type="AlphaFoldDB" id="A0A1Q3E008"/>
<proteinExistence type="predicted"/>
<feature type="chain" id="PRO_5012569182" evidence="1">
    <location>
        <begin position="18"/>
        <end position="336"/>
    </location>
</feature>
<keyword evidence="3" id="KW-0378">Hydrolase</keyword>
<dbReference type="OrthoDB" id="192832at2759"/>
<comment type="caution">
    <text evidence="3">The sequence shown here is derived from an EMBL/GenBank/DDBJ whole genome shotgun (WGS) entry which is preliminary data.</text>
</comment>
<keyword evidence="4" id="KW-1185">Reference proteome</keyword>
<dbReference type="PROSITE" id="PS51762">
    <property type="entry name" value="GH16_2"/>
    <property type="match status" value="1"/>
</dbReference>
<feature type="domain" description="GH16" evidence="2">
    <location>
        <begin position="46"/>
        <end position="336"/>
    </location>
</feature>
<dbReference type="SUPFAM" id="SSF49899">
    <property type="entry name" value="Concanavalin A-like lectins/glucanases"/>
    <property type="match status" value="1"/>
</dbReference>
<feature type="signal peptide" evidence="1">
    <location>
        <begin position="1"/>
        <end position="17"/>
    </location>
</feature>
<evidence type="ECO:0000313" key="4">
    <source>
        <dbReference type="Proteomes" id="UP000188533"/>
    </source>
</evidence>
<dbReference type="GO" id="GO:0009251">
    <property type="term" value="P:glucan catabolic process"/>
    <property type="evidence" value="ECO:0007669"/>
    <property type="project" value="TreeGrafter"/>
</dbReference>
<name>A0A1Q3E008_LENED</name>
<keyword evidence="1" id="KW-0732">Signal</keyword>